<dbReference type="Proteomes" id="UP000594592">
    <property type="component" value="Chromosome"/>
</dbReference>
<reference evidence="1 2" key="1">
    <citation type="submission" date="2020-11" db="EMBL/GenBank/DDBJ databases">
        <title>Whole Genome sequence of MDR strain of Klebsiella pneumoniae K219 isolated from sputum.</title>
        <authorList>
            <person name="Aditi B.P."/>
            <person name="Mahalakshmi K."/>
            <person name="Naveen Kumar V."/>
        </authorList>
    </citation>
    <scope>NUCLEOTIDE SEQUENCE [LARGE SCALE GENOMIC DNA]</scope>
    <source>
        <strain evidence="1 2">K219</strain>
    </source>
</reference>
<dbReference type="EMBL" id="CP064820">
    <property type="protein sequence ID" value="QPG07962.1"/>
    <property type="molecule type" value="Genomic_DNA"/>
</dbReference>
<gene>
    <name evidence="1" type="ORF">IUJ34_09195</name>
</gene>
<accession>A0A7S9E1X4</accession>
<proteinExistence type="predicted"/>
<protein>
    <submittedName>
        <fullName evidence="1">Uncharacterized protein</fullName>
    </submittedName>
</protein>
<organism evidence="1 2">
    <name type="scientific">Klebsiella pneumoniae subsp. pneumoniae</name>
    <dbReference type="NCBI Taxonomy" id="72407"/>
    <lineage>
        <taxon>Bacteria</taxon>
        <taxon>Pseudomonadati</taxon>
        <taxon>Pseudomonadota</taxon>
        <taxon>Gammaproteobacteria</taxon>
        <taxon>Enterobacterales</taxon>
        <taxon>Enterobacteriaceae</taxon>
        <taxon>Klebsiella/Raoultella group</taxon>
        <taxon>Klebsiella</taxon>
        <taxon>Klebsiella pneumoniae complex</taxon>
    </lineage>
</organism>
<sequence>MMAAAKRCQRRERRLLNDIRHVASGTVHRIRHRLQAASAAAEDQFLPVNHAAAVGGFKQRVVRGGAGNQPRALHLPDGGDVVGDLLLGRAAACRRLTLAETKKSKGEQYGVGNSIFT</sequence>
<evidence type="ECO:0000313" key="1">
    <source>
        <dbReference type="EMBL" id="QPG07962.1"/>
    </source>
</evidence>
<name>A0A7S9E1X4_KLEPN</name>
<dbReference type="AlphaFoldDB" id="A0A7S9E1X4"/>
<evidence type="ECO:0000313" key="2">
    <source>
        <dbReference type="Proteomes" id="UP000594592"/>
    </source>
</evidence>